<name>M9MBP3_PSEA3</name>
<dbReference type="Proteomes" id="UP000011976">
    <property type="component" value="Unassembled WGS sequence"/>
</dbReference>
<dbReference type="AlphaFoldDB" id="M9MBP3"/>
<evidence type="ECO:0000256" key="1">
    <source>
        <dbReference type="SAM" id="MobiDB-lite"/>
    </source>
</evidence>
<accession>M9MBP3</accession>
<dbReference type="EMBL" id="DF196773">
    <property type="protein sequence ID" value="GAC72763.1"/>
    <property type="molecule type" value="Genomic_DNA"/>
</dbReference>
<gene>
    <name evidence="2" type="ORF">PANT_7c00263</name>
</gene>
<evidence type="ECO:0000313" key="3">
    <source>
        <dbReference type="Proteomes" id="UP000011976"/>
    </source>
</evidence>
<feature type="region of interest" description="Disordered" evidence="1">
    <location>
        <begin position="49"/>
        <end position="89"/>
    </location>
</feature>
<reference evidence="3" key="1">
    <citation type="journal article" date="2013" name="Genome Announc.">
        <title>Genome sequence of the basidiomycetous yeast Pseudozyma antarctica T-34, a producer of the glycolipid biosurfactants mannosylerythritol lipids.</title>
        <authorList>
            <person name="Morita T."/>
            <person name="Koike H."/>
            <person name="Koyama Y."/>
            <person name="Hagiwara H."/>
            <person name="Ito E."/>
            <person name="Fukuoka T."/>
            <person name="Imura T."/>
            <person name="Machida M."/>
            <person name="Kitamoto D."/>
        </authorList>
    </citation>
    <scope>NUCLEOTIDE SEQUENCE [LARGE SCALE GENOMIC DNA]</scope>
    <source>
        <strain evidence="3">T-34</strain>
    </source>
</reference>
<protein>
    <submittedName>
        <fullName evidence="2">Uncharacterized protein</fullName>
    </submittedName>
</protein>
<organism evidence="2 3">
    <name type="scientific">Pseudozyma antarctica (strain T-34)</name>
    <name type="common">Yeast</name>
    <name type="synonym">Candida antarctica</name>
    <dbReference type="NCBI Taxonomy" id="1151754"/>
    <lineage>
        <taxon>Eukaryota</taxon>
        <taxon>Fungi</taxon>
        <taxon>Dikarya</taxon>
        <taxon>Basidiomycota</taxon>
        <taxon>Ustilaginomycotina</taxon>
        <taxon>Ustilaginomycetes</taxon>
        <taxon>Ustilaginales</taxon>
        <taxon>Ustilaginaceae</taxon>
        <taxon>Moesziomyces</taxon>
    </lineage>
</organism>
<sequence>MGLQGDAGRLSAAVTVKHSLGDKSDSDVVVAEKCAWAGLDAATASFRADHATTGGPACDGSAPARRDDRDGGDDKRGRRSKQRALTGQDGLHTECTVWSGLSMSSDVLL</sequence>
<feature type="compositionally biased region" description="Basic and acidic residues" evidence="1">
    <location>
        <begin position="64"/>
        <end position="76"/>
    </location>
</feature>
<evidence type="ECO:0000313" key="2">
    <source>
        <dbReference type="EMBL" id="GAC72763.1"/>
    </source>
</evidence>
<proteinExistence type="predicted"/>